<proteinExistence type="predicted"/>
<sequence length="438" mass="52743">MNEFFIRGLYRTLDFLNKIKLDLPPMTISYSQSDILYTVYINLKEYSYTYSSLLCTESRLYKNSIFFCTCCNNLKNFMRNYALFLNKKKQNLKIKSEYSDDDFLLYLIGLVKKDINILFEVVKRQPYFWDAYVAIIDLCTDENVPDVDGPLSDYFYMTLFVKKQITKKSFLLKKDFLNLKGAVLYYKREYKEALEVFKKCDEFSDYLDLFSNILYINKDIFLYDVSYKLINMNRYKPETLCCIANTYSFKKNHHKAIEYYNLCTNLLPCSMYFTLLGHEYIELKEYKKAIESYTKSIRLCINDYRGWYSLGKVYELLNMTETSLFYYKKSLEYKKDDTLIWLSLGNVYINLQMYEDGIKCFKQSIKLNDPLGFLYIAETYKTMKMYCESAEYYEKYVCMAKDKDGDVKRICLFLEEYYRKMCDNEKSKKYYEMSREID</sequence>
<organism evidence="3 4">
    <name type="scientific">Vairimorpha necatrix</name>
    <dbReference type="NCBI Taxonomy" id="6039"/>
    <lineage>
        <taxon>Eukaryota</taxon>
        <taxon>Fungi</taxon>
        <taxon>Fungi incertae sedis</taxon>
        <taxon>Microsporidia</taxon>
        <taxon>Nosematidae</taxon>
        <taxon>Vairimorpha</taxon>
    </lineage>
</organism>
<dbReference type="Pfam" id="PF13181">
    <property type="entry name" value="TPR_8"/>
    <property type="match status" value="2"/>
</dbReference>
<dbReference type="Proteomes" id="UP001334084">
    <property type="component" value="Chromosome 5"/>
</dbReference>
<gene>
    <name evidence="3" type="ORF">VNE69_05020</name>
</gene>
<keyword evidence="3" id="KW-0132">Cell division</keyword>
<dbReference type="PANTHER" id="PTHR12558">
    <property type="entry name" value="CELL DIVISION CYCLE 16,23,27"/>
    <property type="match status" value="1"/>
</dbReference>
<accession>A0AAX4JBS2</accession>
<keyword evidence="3" id="KW-0131">Cell cycle</keyword>
<evidence type="ECO:0000256" key="2">
    <source>
        <dbReference type="PROSITE-ProRule" id="PRU00339"/>
    </source>
</evidence>
<dbReference type="GO" id="GO:0005680">
    <property type="term" value="C:anaphase-promoting complex"/>
    <property type="evidence" value="ECO:0007669"/>
    <property type="project" value="UniProtKB-ARBA"/>
</dbReference>
<feature type="repeat" description="TPR" evidence="2">
    <location>
        <begin position="338"/>
        <end position="371"/>
    </location>
</feature>
<dbReference type="Pfam" id="PF13414">
    <property type="entry name" value="TPR_11"/>
    <property type="match status" value="1"/>
</dbReference>
<dbReference type="GO" id="GO:0051301">
    <property type="term" value="P:cell division"/>
    <property type="evidence" value="ECO:0007669"/>
    <property type="project" value="UniProtKB-KW"/>
</dbReference>
<dbReference type="Gene3D" id="1.25.40.10">
    <property type="entry name" value="Tetratricopeptide repeat domain"/>
    <property type="match status" value="2"/>
</dbReference>
<dbReference type="EMBL" id="CP142730">
    <property type="protein sequence ID" value="WUR03423.1"/>
    <property type="molecule type" value="Genomic_DNA"/>
</dbReference>
<dbReference type="GO" id="GO:0016567">
    <property type="term" value="P:protein ubiquitination"/>
    <property type="evidence" value="ECO:0007669"/>
    <property type="project" value="TreeGrafter"/>
</dbReference>
<feature type="repeat" description="TPR" evidence="2">
    <location>
        <begin position="270"/>
        <end position="303"/>
    </location>
</feature>
<evidence type="ECO:0000256" key="1">
    <source>
        <dbReference type="ARBA" id="ARBA00022803"/>
    </source>
</evidence>
<evidence type="ECO:0000313" key="3">
    <source>
        <dbReference type="EMBL" id="WUR03423.1"/>
    </source>
</evidence>
<evidence type="ECO:0000313" key="4">
    <source>
        <dbReference type="Proteomes" id="UP001334084"/>
    </source>
</evidence>
<name>A0AAX4JBS2_9MICR</name>
<dbReference type="PROSITE" id="PS50005">
    <property type="entry name" value="TPR"/>
    <property type="match status" value="2"/>
</dbReference>
<dbReference type="AlphaFoldDB" id="A0AAX4JBS2"/>
<dbReference type="RefSeq" id="XP_065329568.1">
    <property type="nucleotide sequence ID" value="XM_065473496.1"/>
</dbReference>
<reference evidence="3" key="1">
    <citation type="journal article" date="2024" name="BMC Genomics">
        <title>Functional annotation of a divergent genome using sequence and structure-based similarity.</title>
        <authorList>
            <person name="Svedberg D."/>
            <person name="Winiger R.R."/>
            <person name="Berg A."/>
            <person name="Sharma H."/>
            <person name="Tellgren-Roth C."/>
            <person name="Debrunner-Vossbrinck B.A."/>
            <person name="Vossbrinck C.R."/>
            <person name="Barandun J."/>
        </authorList>
    </citation>
    <scope>NUCLEOTIDE SEQUENCE</scope>
    <source>
        <strain evidence="3">Illinois isolate</strain>
    </source>
</reference>
<dbReference type="GO" id="GO:0031145">
    <property type="term" value="P:anaphase-promoting complex-dependent catabolic process"/>
    <property type="evidence" value="ECO:0007669"/>
    <property type="project" value="TreeGrafter"/>
</dbReference>
<keyword evidence="4" id="KW-1185">Reference proteome</keyword>
<dbReference type="PANTHER" id="PTHR12558:SF10">
    <property type="entry name" value="CELL DIVISION CYCLE PROTEIN 23 HOMOLOG"/>
    <property type="match status" value="1"/>
</dbReference>
<dbReference type="KEGG" id="vnx:VNE69_05020"/>
<dbReference type="InterPro" id="IPR019734">
    <property type="entry name" value="TPR_rpt"/>
</dbReference>
<dbReference type="SMART" id="SM00028">
    <property type="entry name" value="TPR"/>
    <property type="match status" value="5"/>
</dbReference>
<dbReference type="SUPFAM" id="SSF48452">
    <property type="entry name" value="TPR-like"/>
    <property type="match status" value="1"/>
</dbReference>
<dbReference type="GO" id="GO:0045842">
    <property type="term" value="P:positive regulation of mitotic metaphase/anaphase transition"/>
    <property type="evidence" value="ECO:0007669"/>
    <property type="project" value="TreeGrafter"/>
</dbReference>
<keyword evidence="1 2" id="KW-0802">TPR repeat</keyword>
<protein>
    <submittedName>
        <fullName evidence="3">Cell division cycle protein 23-like protein</fullName>
    </submittedName>
</protein>
<dbReference type="GeneID" id="90541244"/>
<dbReference type="InterPro" id="IPR011990">
    <property type="entry name" value="TPR-like_helical_dom_sf"/>
</dbReference>